<reference evidence="3 4" key="1">
    <citation type="submission" date="2024-03" db="EMBL/GenBank/DDBJ databases">
        <authorList>
            <person name="Martinez-Hernandez J."/>
        </authorList>
    </citation>
    <scope>NUCLEOTIDE SEQUENCE [LARGE SCALE GENOMIC DNA]</scope>
</reference>
<keyword evidence="1" id="KW-0175">Coiled coil</keyword>
<evidence type="ECO:0000313" key="4">
    <source>
        <dbReference type="Proteomes" id="UP001497480"/>
    </source>
</evidence>
<dbReference type="Gene3D" id="2.60.210.10">
    <property type="entry name" value="Apoptosis, Tumor Necrosis Factor Receptor Associated Protein 2, Chain A"/>
    <property type="match status" value="1"/>
</dbReference>
<name>A0AAV1Y0K7_LUPLU</name>
<sequence length="114" mass="12812">MENYAVSAIGGMENKEVVMGIALEKFTWKIETFSKVSTKRLSSKAFKVGGYGWKIVLYPMGENGKSFSLQVKIADSMPAYGWKIYAYFRVALINQFETKNSIAKASASSYRTLR</sequence>
<dbReference type="Proteomes" id="UP001497480">
    <property type="component" value="Unassembled WGS sequence"/>
</dbReference>
<dbReference type="InterPro" id="IPR002083">
    <property type="entry name" value="MATH/TRAF_dom"/>
</dbReference>
<organism evidence="3 4">
    <name type="scientific">Lupinus luteus</name>
    <name type="common">European yellow lupine</name>
    <dbReference type="NCBI Taxonomy" id="3873"/>
    <lineage>
        <taxon>Eukaryota</taxon>
        <taxon>Viridiplantae</taxon>
        <taxon>Streptophyta</taxon>
        <taxon>Embryophyta</taxon>
        <taxon>Tracheophyta</taxon>
        <taxon>Spermatophyta</taxon>
        <taxon>Magnoliopsida</taxon>
        <taxon>eudicotyledons</taxon>
        <taxon>Gunneridae</taxon>
        <taxon>Pentapetalae</taxon>
        <taxon>rosids</taxon>
        <taxon>fabids</taxon>
        <taxon>Fabales</taxon>
        <taxon>Fabaceae</taxon>
        <taxon>Papilionoideae</taxon>
        <taxon>50 kb inversion clade</taxon>
        <taxon>genistoids sensu lato</taxon>
        <taxon>core genistoids</taxon>
        <taxon>Genisteae</taxon>
        <taxon>Lupinus</taxon>
    </lineage>
</organism>
<proteinExistence type="predicted"/>
<feature type="domain" description="MATH" evidence="2">
    <location>
        <begin position="23"/>
        <end position="114"/>
    </location>
</feature>
<dbReference type="AlphaFoldDB" id="A0AAV1Y0K7"/>
<evidence type="ECO:0000256" key="1">
    <source>
        <dbReference type="ARBA" id="ARBA00023054"/>
    </source>
</evidence>
<protein>
    <recommendedName>
        <fullName evidence="2">MATH domain-containing protein</fullName>
    </recommendedName>
</protein>
<dbReference type="PANTHER" id="PTHR46236:SF36">
    <property type="entry name" value="MATH (MEPRIN AND TRAF-C-LIKE) DOMAIN PROTEIN"/>
    <property type="match status" value="1"/>
</dbReference>
<dbReference type="InterPro" id="IPR008974">
    <property type="entry name" value="TRAF-like"/>
</dbReference>
<evidence type="ECO:0000259" key="2">
    <source>
        <dbReference type="PROSITE" id="PS50144"/>
    </source>
</evidence>
<comment type="caution">
    <text evidence="3">The sequence shown here is derived from an EMBL/GenBank/DDBJ whole genome shotgun (WGS) entry which is preliminary data.</text>
</comment>
<gene>
    <name evidence="3" type="ORF">LLUT_LOCUS27744</name>
</gene>
<dbReference type="PROSITE" id="PS50144">
    <property type="entry name" value="MATH"/>
    <property type="match status" value="1"/>
</dbReference>
<dbReference type="PANTHER" id="PTHR46236">
    <property type="entry name" value="TRAF-LIKE SUPERFAMILY PROTEIN"/>
    <property type="match status" value="1"/>
</dbReference>
<evidence type="ECO:0000313" key="3">
    <source>
        <dbReference type="EMBL" id="CAL0326684.1"/>
    </source>
</evidence>
<keyword evidence="4" id="KW-1185">Reference proteome</keyword>
<dbReference type="SUPFAM" id="SSF49599">
    <property type="entry name" value="TRAF domain-like"/>
    <property type="match status" value="1"/>
</dbReference>
<dbReference type="EMBL" id="CAXHTB010000019">
    <property type="protein sequence ID" value="CAL0326684.1"/>
    <property type="molecule type" value="Genomic_DNA"/>
</dbReference>
<dbReference type="Pfam" id="PF22486">
    <property type="entry name" value="MATH_2"/>
    <property type="match status" value="1"/>
</dbReference>
<dbReference type="InterPro" id="IPR050804">
    <property type="entry name" value="MCC"/>
</dbReference>
<accession>A0AAV1Y0K7</accession>
<dbReference type="CDD" id="cd00121">
    <property type="entry name" value="MATH"/>
    <property type="match status" value="1"/>
</dbReference>